<feature type="region of interest" description="Disordered" evidence="1">
    <location>
        <begin position="305"/>
        <end position="360"/>
    </location>
</feature>
<dbReference type="OrthoDB" id="498734at2759"/>
<feature type="compositionally biased region" description="Basic and acidic residues" evidence="1">
    <location>
        <begin position="459"/>
        <end position="476"/>
    </location>
</feature>
<evidence type="ECO:0000313" key="3">
    <source>
        <dbReference type="EMBL" id="GAQ79550.1"/>
    </source>
</evidence>
<evidence type="ECO:0000256" key="1">
    <source>
        <dbReference type="SAM" id="MobiDB-lite"/>
    </source>
</evidence>
<dbReference type="EMBL" id="DF236981">
    <property type="protein sequence ID" value="GAQ79550.1"/>
    <property type="molecule type" value="Genomic_DNA"/>
</dbReference>
<dbReference type="InterPro" id="IPR027275">
    <property type="entry name" value="PRC-brl_dom"/>
</dbReference>
<feature type="compositionally biased region" description="Polar residues" evidence="1">
    <location>
        <begin position="809"/>
        <end position="820"/>
    </location>
</feature>
<dbReference type="Pfam" id="PF05239">
    <property type="entry name" value="PRC"/>
    <property type="match status" value="1"/>
</dbReference>
<feature type="domain" description="PRC-barrel" evidence="2">
    <location>
        <begin position="200"/>
        <end position="275"/>
    </location>
</feature>
<organism evidence="3 4">
    <name type="scientific">Klebsormidium nitens</name>
    <name type="common">Green alga</name>
    <name type="synonym">Ulothrix nitens</name>
    <dbReference type="NCBI Taxonomy" id="105231"/>
    <lineage>
        <taxon>Eukaryota</taxon>
        <taxon>Viridiplantae</taxon>
        <taxon>Streptophyta</taxon>
        <taxon>Klebsormidiophyceae</taxon>
        <taxon>Klebsormidiales</taxon>
        <taxon>Klebsormidiaceae</taxon>
        <taxon>Klebsormidium</taxon>
    </lineage>
</organism>
<dbReference type="PANTHER" id="PTHR36740:SF1">
    <property type="entry name" value="PRC-BARREL DOMAIN-CONTAINING PROTEIN"/>
    <property type="match status" value="1"/>
</dbReference>
<accession>A0A1Y1HLQ4</accession>
<dbReference type="InterPro" id="IPR011033">
    <property type="entry name" value="PRC_barrel-like_sf"/>
</dbReference>
<dbReference type="Gene3D" id="2.30.30.240">
    <property type="entry name" value="PRC-barrel domain"/>
    <property type="match status" value="2"/>
</dbReference>
<feature type="region of interest" description="Disordered" evidence="1">
    <location>
        <begin position="543"/>
        <end position="562"/>
    </location>
</feature>
<reference evidence="3 4" key="1">
    <citation type="journal article" date="2014" name="Nat. Commun.">
        <title>Klebsormidium flaccidum genome reveals primary factors for plant terrestrial adaptation.</title>
        <authorList>
            <person name="Hori K."/>
            <person name="Maruyama F."/>
            <person name="Fujisawa T."/>
            <person name="Togashi T."/>
            <person name="Yamamoto N."/>
            <person name="Seo M."/>
            <person name="Sato S."/>
            <person name="Yamada T."/>
            <person name="Mori H."/>
            <person name="Tajima N."/>
            <person name="Moriyama T."/>
            <person name="Ikeuchi M."/>
            <person name="Watanabe M."/>
            <person name="Wada H."/>
            <person name="Kobayashi K."/>
            <person name="Saito M."/>
            <person name="Masuda T."/>
            <person name="Sasaki-Sekimoto Y."/>
            <person name="Mashiguchi K."/>
            <person name="Awai K."/>
            <person name="Shimojima M."/>
            <person name="Masuda S."/>
            <person name="Iwai M."/>
            <person name="Nobusawa T."/>
            <person name="Narise T."/>
            <person name="Kondo S."/>
            <person name="Saito H."/>
            <person name="Sato R."/>
            <person name="Murakawa M."/>
            <person name="Ihara Y."/>
            <person name="Oshima-Yamada Y."/>
            <person name="Ohtaka K."/>
            <person name="Satoh M."/>
            <person name="Sonobe K."/>
            <person name="Ishii M."/>
            <person name="Ohtani R."/>
            <person name="Kanamori-Sato M."/>
            <person name="Honoki R."/>
            <person name="Miyazaki D."/>
            <person name="Mochizuki H."/>
            <person name="Umetsu J."/>
            <person name="Higashi K."/>
            <person name="Shibata D."/>
            <person name="Kamiya Y."/>
            <person name="Sato N."/>
            <person name="Nakamura Y."/>
            <person name="Tabata S."/>
            <person name="Ida S."/>
            <person name="Kurokawa K."/>
            <person name="Ohta H."/>
        </authorList>
    </citation>
    <scope>NUCLEOTIDE SEQUENCE [LARGE SCALE GENOMIC DNA]</scope>
    <source>
        <strain evidence="3 4">NIES-2285</strain>
    </source>
</reference>
<protein>
    <recommendedName>
        <fullName evidence="2">PRC-barrel domain-containing protein</fullName>
    </recommendedName>
</protein>
<feature type="compositionally biased region" description="Basic and acidic residues" evidence="1">
    <location>
        <begin position="966"/>
        <end position="977"/>
    </location>
</feature>
<feature type="compositionally biased region" description="Basic and acidic residues" evidence="1">
    <location>
        <begin position="660"/>
        <end position="685"/>
    </location>
</feature>
<proteinExistence type="predicted"/>
<dbReference type="Proteomes" id="UP000054558">
    <property type="component" value="Unassembled WGS sequence"/>
</dbReference>
<feature type="compositionally biased region" description="Basic and acidic residues" evidence="1">
    <location>
        <begin position="901"/>
        <end position="921"/>
    </location>
</feature>
<feature type="compositionally biased region" description="Basic and acidic residues" evidence="1">
    <location>
        <begin position="704"/>
        <end position="715"/>
    </location>
</feature>
<feature type="compositionally biased region" description="Polar residues" evidence="1">
    <location>
        <begin position="939"/>
        <end position="954"/>
    </location>
</feature>
<dbReference type="AlphaFoldDB" id="A0A1Y1HLQ4"/>
<feature type="region of interest" description="Disordered" evidence="1">
    <location>
        <begin position="372"/>
        <end position="508"/>
    </location>
</feature>
<sequence>MSASAISDFKATQKIHQRTAISRCLTRPACITPLLPHRSSVSRLPKQLRKLRSSLRSITPSLSLINQSNAVASATEEKRPIAARAPFSDGDRDLGVGKSLPGVLRASPRKSRRAKQGRILLLQSALYSKQVITRTSGRNLGVVCQLWVDTVKWDVVALSVKPSILFGEEDTILLSSLRQVGDVLLVHDETAVEENVSLEQLGYCNIVGSEVVSENGVYLGKIRDFKFDPEDGAIASLVFDGLGLSIVPSTVVSTYEMGIAEVLSAGPDRIIVRDSTASRVKRLSMGILEKLSLAEPPWKQDDVLYSTYAPPPVPRPQRRPPSYETAPRGRPETSGRVPSNSYSRAPAYDYPKASGGTEPRAAPAYVELRTPAYEPPRTPAYEPPRTPVYGVPSERPRGRGDTLYQDPRRQNEPQYSGDRGAPYSGMAQSQQSSPQEVSERGGQIQGRYGEGASTFGREASSREETTGQRPVERESSPGRFRGAAFGARGKALNRVSEGSNSERASDWNAAVERYPEQRWEVPEPVYLERGVVQARERGGVPVARRGVERTRTRGAVQSGEPVFVERDSIREDVWKADEPVANGGAQTAGPFFEGRSVRGLGDAAFEGPRIGARSDESSGGSARPGYGEELRGSPPVRGAGEVRGSFESGTGYNASEASFSEEKRMPGSPRNREPEPQRRVMEERWASTGRPGIVENRSGAGSPEGERNERNDGQRESAMNSRLTNGTAFSERAASGIPALGSGTADRRVDGVAASVATEGRGRFQPDAPRYSQPTRTAGRVEGQSGDGWSVPRAPTSRPGLEGGVQLYGASTPSDRSVSRNGVEKYAGREKPPGASGQPYTSVSEATASPSGRRPGWQGDTRSANRALGVGPPQRDLKLGTAGDLDATVAERSNPNAVQERAGERRPVDGRDEEGNREARWPRGPGEGLKQFLRRDPSGTASVTSARVTPSVNATGVEEANGAARPFREWVDRSPRP</sequence>
<feature type="compositionally biased region" description="Polar residues" evidence="1">
    <location>
        <begin position="838"/>
        <end position="850"/>
    </location>
</feature>
<feature type="compositionally biased region" description="Polar residues" evidence="1">
    <location>
        <begin position="717"/>
        <end position="728"/>
    </location>
</feature>
<feature type="compositionally biased region" description="Basic and acidic residues" evidence="1">
    <location>
        <begin position="394"/>
        <end position="411"/>
    </location>
</feature>
<feature type="compositionally biased region" description="Pro residues" evidence="1">
    <location>
        <begin position="373"/>
        <end position="386"/>
    </location>
</feature>
<feature type="region of interest" description="Disordered" evidence="1">
    <location>
        <begin position="578"/>
        <end position="977"/>
    </location>
</feature>
<gene>
    <name evidence="3" type="ORF">KFL_000320480</name>
</gene>
<feature type="compositionally biased region" description="Basic and acidic residues" evidence="1">
    <location>
        <begin position="822"/>
        <end position="832"/>
    </location>
</feature>
<name>A0A1Y1HLQ4_KLENI</name>
<evidence type="ECO:0000259" key="2">
    <source>
        <dbReference type="Pfam" id="PF05239"/>
    </source>
</evidence>
<evidence type="ECO:0000313" key="4">
    <source>
        <dbReference type="Proteomes" id="UP000054558"/>
    </source>
</evidence>
<dbReference type="PANTHER" id="PTHR36740">
    <property type="entry name" value="PRC DOMAIN-CONTAINING PROTEIN"/>
    <property type="match status" value="1"/>
</dbReference>
<feature type="compositionally biased region" description="Low complexity" evidence="1">
    <location>
        <begin position="478"/>
        <end position="489"/>
    </location>
</feature>
<keyword evidence="4" id="KW-1185">Reference proteome</keyword>
<feature type="compositionally biased region" description="Polar residues" evidence="1">
    <location>
        <begin position="647"/>
        <end position="658"/>
    </location>
</feature>
<dbReference type="SUPFAM" id="SSF50346">
    <property type="entry name" value="PRC-barrel domain"/>
    <property type="match status" value="2"/>
</dbReference>